<reference evidence="1" key="1">
    <citation type="submission" date="2018-05" db="EMBL/GenBank/DDBJ databases">
        <authorList>
            <person name="Lanie J.A."/>
            <person name="Ng W.-L."/>
            <person name="Kazmierczak K.M."/>
            <person name="Andrzejewski T.M."/>
            <person name="Davidsen T.M."/>
            <person name="Wayne K.J."/>
            <person name="Tettelin H."/>
            <person name="Glass J.I."/>
            <person name="Rusch D."/>
            <person name="Podicherti R."/>
            <person name="Tsui H.-C.T."/>
            <person name="Winkler M.E."/>
        </authorList>
    </citation>
    <scope>NUCLEOTIDE SEQUENCE</scope>
</reference>
<dbReference type="AlphaFoldDB" id="A0A382CF40"/>
<proteinExistence type="predicted"/>
<evidence type="ECO:0000313" key="1">
    <source>
        <dbReference type="EMBL" id="SVB24660.1"/>
    </source>
</evidence>
<protein>
    <submittedName>
        <fullName evidence="1">Uncharacterized protein</fullName>
    </submittedName>
</protein>
<organism evidence="1">
    <name type="scientific">marine metagenome</name>
    <dbReference type="NCBI Taxonomy" id="408172"/>
    <lineage>
        <taxon>unclassified sequences</taxon>
        <taxon>metagenomes</taxon>
        <taxon>ecological metagenomes</taxon>
    </lineage>
</organism>
<dbReference type="EMBL" id="UINC01034193">
    <property type="protein sequence ID" value="SVB24660.1"/>
    <property type="molecule type" value="Genomic_DNA"/>
</dbReference>
<sequence length="51" mass="5799">MIKDGITVNLNWPQGTASYWDYFDVKFLRKEYLGNAENVAGFSRGQAGLKK</sequence>
<name>A0A382CF40_9ZZZZ</name>
<gene>
    <name evidence="1" type="ORF">METZ01_LOCUS177514</name>
</gene>
<accession>A0A382CF40</accession>